<dbReference type="GO" id="GO:0016887">
    <property type="term" value="F:ATP hydrolysis activity"/>
    <property type="evidence" value="ECO:0007669"/>
    <property type="project" value="InterPro"/>
</dbReference>
<dbReference type="GO" id="GO:0046872">
    <property type="term" value="F:metal ion binding"/>
    <property type="evidence" value="ECO:0007669"/>
    <property type="project" value="UniProtKB-KW"/>
</dbReference>
<dbReference type="Proteomes" id="UP000177798">
    <property type="component" value="Chromosome 15"/>
</dbReference>
<dbReference type="InterPro" id="IPR023298">
    <property type="entry name" value="ATPase_P-typ_TM_dom_sf"/>
</dbReference>
<dbReference type="Pfam" id="PF24534">
    <property type="entry name" value="HMA_PCA1"/>
    <property type="match status" value="1"/>
</dbReference>
<protein>
    <recommendedName>
        <fullName evidence="9">HMA domain-containing protein</fullName>
    </recommendedName>
</protein>
<dbReference type="FunFam" id="2.70.150.10:FF:000002">
    <property type="entry name" value="Copper-transporting ATPase 1, putative"/>
    <property type="match status" value="1"/>
</dbReference>
<evidence type="ECO:0000313" key="11">
    <source>
        <dbReference type="Proteomes" id="UP000177798"/>
    </source>
</evidence>
<evidence type="ECO:0000256" key="4">
    <source>
        <dbReference type="ARBA" id="ARBA00022967"/>
    </source>
</evidence>
<dbReference type="Gene3D" id="3.30.70.100">
    <property type="match status" value="1"/>
</dbReference>
<evidence type="ECO:0000313" key="10">
    <source>
        <dbReference type="EMBL" id="APA15961.1"/>
    </source>
</evidence>
<dbReference type="EMBL" id="CP017828">
    <property type="protein sequence ID" value="APA15961.1"/>
    <property type="molecule type" value="Genomic_DNA"/>
</dbReference>
<comment type="subcellular location">
    <subcellularLocation>
        <location evidence="1 7">Membrane</location>
    </subcellularLocation>
</comment>
<feature type="transmembrane region" description="Helical" evidence="7">
    <location>
        <begin position="478"/>
        <end position="502"/>
    </location>
</feature>
<feature type="transmembrane region" description="Helical" evidence="7">
    <location>
        <begin position="514"/>
        <end position="538"/>
    </location>
</feature>
<dbReference type="SFLD" id="SFLDF00027">
    <property type="entry name" value="p-type_atpase"/>
    <property type="match status" value="1"/>
</dbReference>
<name>A0A1D9QM25_SCLS1</name>
<accession>A0A1D9QM25</accession>
<keyword evidence="5 7" id="KW-1133">Transmembrane helix</keyword>
<evidence type="ECO:0000256" key="3">
    <source>
        <dbReference type="ARBA" id="ARBA00022723"/>
    </source>
</evidence>
<dbReference type="Gene3D" id="3.40.50.1000">
    <property type="entry name" value="HAD superfamily/HAD-like"/>
    <property type="match status" value="1"/>
</dbReference>
<dbReference type="InterPro" id="IPR036163">
    <property type="entry name" value="HMA_dom_sf"/>
</dbReference>
<dbReference type="InterPro" id="IPR018303">
    <property type="entry name" value="ATPase_P-typ_P_site"/>
</dbReference>
<keyword evidence="3 7" id="KW-0479">Metal-binding</keyword>
<dbReference type="SUPFAM" id="SSF81653">
    <property type="entry name" value="Calcium ATPase, transduction domain A"/>
    <property type="match status" value="1"/>
</dbReference>
<dbReference type="PRINTS" id="PR00119">
    <property type="entry name" value="CATATPASE"/>
</dbReference>
<dbReference type="GO" id="GO:0016020">
    <property type="term" value="C:membrane"/>
    <property type="evidence" value="ECO:0007669"/>
    <property type="project" value="UniProtKB-SubCell"/>
</dbReference>
<dbReference type="InterPro" id="IPR023214">
    <property type="entry name" value="HAD_sf"/>
</dbReference>
<feature type="domain" description="HMA" evidence="9">
    <location>
        <begin position="300"/>
        <end position="367"/>
    </location>
</feature>
<feature type="transmembrane region" description="Helical" evidence="7">
    <location>
        <begin position="1071"/>
        <end position="1092"/>
    </location>
</feature>
<dbReference type="Pfam" id="PF00122">
    <property type="entry name" value="E1-E2_ATPase"/>
    <property type="match status" value="1"/>
</dbReference>
<evidence type="ECO:0000256" key="1">
    <source>
        <dbReference type="ARBA" id="ARBA00004370"/>
    </source>
</evidence>
<comment type="similarity">
    <text evidence="7">Belongs to the cation transport ATPase (P-type) (TC 3.A.3) family. Type IB subfamily.</text>
</comment>
<organism evidence="10 11">
    <name type="scientific">Sclerotinia sclerotiorum (strain ATCC 18683 / 1980 / Ss-1)</name>
    <name type="common">White mold</name>
    <name type="synonym">Whetzelinia sclerotiorum</name>
    <dbReference type="NCBI Taxonomy" id="665079"/>
    <lineage>
        <taxon>Eukaryota</taxon>
        <taxon>Fungi</taxon>
        <taxon>Dikarya</taxon>
        <taxon>Ascomycota</taxon>
        <taxon>Pezizomycotina</taxon>
        <taxon>Leotiomycetes</taxon>
        <taxon>Helotiales</taxon>
        <taxon>Sclerotiniaceae</taxon>
        <taxon>Sclerotinia</taxon>
    </lineage>
</organism>
<dbReference type="Gene3D" id="2.70.150.10">
    <property type="entry name" value="Calcium-transporting ATPase, cytoplasmic transduction domain A"/>
    <property type="match status" value="1"/>
</dbReference>
<evidence type="ECO:0000256" key="7">
    <source>
        <dbReference type="RuleBase" id="RU362081"/>
    </source>
</evidence>
<dbReference type="CDD" id="cd00371">
    <property type="entry name" value="HMA"/>
    <property type="match status" value="1"/>
</dbReference>
<dbReference type="VEuPathDB" id="FungiDB:sscle_15g107310"/>
<feature type="region of interest" description="Disordered" evidence="8">
    <location>
        <begin position="98"/>
        <end position="119"/>
    </location>
</feature>
<dbReference type="AlphaFoldDB" id="A0A1D9QM25"/>
<dbReference type="PANTHER" id="PTHR46594">
    <property type="entry name" value="P-TYPE CATION-TRANSPORTING ATPASE"/>
    <property type="match status" value="1"/>
</dbReference>
<dbReference type="SFLD" id="SFLDS00003">
    <property type="entry name" value="Haloacid_Dehalogenase"/>
    <property type="match status" value="1"/>
</dbReference>
<dbReference type="OrthoDB" id="432719at2759"/>
<dbReference type="NCBIfam" id="TIGR01525">
    <property type="entry name" value="ATPase-IB_hvy"/>
    <property type="match status" value="1"/>
</dbReference>
<dbReference type="NCBIfam" id="TIGR01494">
    <property type="entry name" value="ATPase_P-type"/>
    <property type="match status" value="1"/>
</dbReference>
<evidence type="ECO:0000256" key="5">
    <source>
        <dbReference type="ARBA" id="ARBA00022989"/>
    </source>
</evidence>
<dbReference type="GO" id="GO:0030003">
    <property type="term" value="P:intracellular monoatomic cation homeostasis"/>
    <property type="evidence" value="ECO:0007669"/>
    <property type="project" value="UniProtKB-ARBA"/>
</dbReference>
<feature type="transmembrane region" description="Helical" evidence="7">
    <location>
        <begin position="1042"/>
        <end position="1065"/>
    </location>
</feature>
<dbReference type="PROSITE" id="PS00154">
    <property type="entry name" value="ATPASE_E1_E2"/>
    <property type="match status" value="1"/>
</dbReference>
<dbReference type="PROSITE" id="PS01229">
    <property type="entry name" value="COF_2"/>
    <property type="match status" value="1"/>
</dbReference>
<dbReference type="InterPro" id="IPR036412">
    <property type="entry name" value="HAD-like_sf"/>
</dbReference>
<sequence length="1099" mass="117448">MSSSCCKGKSGKLAGSCALTGSQLVELSPTRSKPEIDDDSCCNVNEVGSLKQAQLSTLVAHSETVSPCVVCDGFSSLGQSCCNESCIIRIADRECNESCGSRGDFPSTSTADEKAYDKGDDCCAKSKQSTKNKKGPCQSHMQSAKSRFQPTLDALECICRTLFALNLESCCSKIDNTSCMSLRSSANTISHRQSSETPSKCGKGDGYCCVAVSDLHKKQPEQECKKGRPSTGASCDKLVISRLSTSCEKKCCSEALVSATAGVTSNNCRSDDSDSIESRILQAPTPDVHMDLEKGYLSRERVVLSIQGMTCTGCETKLERTLANIPGVSEIKTSLVLSRAEFYFSSAQMSVNEAVVRLQKETGFECRKFTQEGHELEILSPSLSENKLGKSPPGVLSINRTTDGTSIIVYDPRIIGARDIVEKSFDKELKLAPNRPDPSISAGNKHVWQVGLATLISACLTVPVLILAWAPLPKQKTIYSSVSLVLATIIQVFIAGPFYVAALKSLIFARVIEMDLLIVLSTTTAYIFSVIAFALLIAGKPLATDEFFETSTLLVTLIMLGRFITASVRQKAMQSISIRSLQHSTAILVEGDGMVTKEIDVRLLQYGDIFRVMPETKVITDGTVISGDSEIDESMITGESNLVAKSKGSHAIAGSINGSGILHVRLTRLCDENTISTIANMVDEAKLSKPKTQDIADCVAGYFVPVILLITIVTFVIWIAVGIANQKKSTSDAIVQAVTYATAVMIISCPCAIGLAVPMVIVIAGGVGANNGVIFRSANSIEAAKNVTHVVFDKTGTLTMGILSVKRSSYFDSQTEDVKPILLGLVSGIKHPVSQAITQHLKSLGVSPTSVLDIKSVPGKGVLGKWNGNEVRAGNILWTQATSSSELQQFLSSGSTVMCFTVNNILRAVYALSDTLRPEAAQVVLDLHSKGVSTSIVSGDEVNAVHKTAKSLGIPLSNVLSGCSPEDKQAYIQTLKASSKSVILFIGDGTNDAIALASANIGVHMSEGTDVARNAADVVLTRPDLRNILVLIELSQKSFRRIIFNFVWSFVYNLFAILLAAGAFVNFRVPPAFAGVGEIVSVLPVIAIAVGLRWSKFSN</sequence>
<proteinExistence type="inferred from homology"/>
<dbReference type="PROSITE" id="PS50846">
    <property type="entry name" value="HMA_2"/>
    <property type="match status" value="1"/>
</dbReference>
<dbReference type="InterPro" id="IPR027256">
    <property type="entry name" value="P-typ_ATPase_IB"/>
</dbReference>
<keyword evidence="4" id="KW-1278">Translocase</keyword>
<dbReference type="InterPro" id="IPR059000">
    <property type="entry name" value="ATPase_P-type_domA"/>
</dbReference>
<feature type="transmembrane region" description="Helical" evidence="7">
    <location>
        <begin position="740"/>
        <end position="767"/>
    </location>
</feature>
<dbReference type="Pfam" id="PF00403">
    <property type="entry name" value="HMA"/>
    <property type="match status" value="1"/>
</dbReference>
<evidence type="ECO:0000256" key="2">
    <source>
        <dbReference type="ARBA" id="ARBA00022692"/>
    </source>
</evidence>
<dbReference type="NCBIfam" id="TIGR01511">
    <property type="entry name" value="ATPase-IB1_Cu"/>
    <property type="match status" value="1"/>
</dbReference>
<dbReference type="InterPro" id="IPR044492">
    <property type="entry name" value="P_typ_ATPase_HD_dom"/>
</dbReference>
<keyword evidence="7" id="KW-0547">Nucleotide-binding</keyword>
<gene>
    <name evidence="10" type="ORF">sscle_15g107310</name>
</gene>
<feature type="transmembrane region" description="Helical" evidence="7">
    <location>
        <begin position="550"/>
        <end position="568"/>
    </location>
</feature>
<feature type="transmembrane region" description="Helical" evidence="7">
    <location>
        <begin position="699"/>
        <end position="720"/>
    </location>
</feature>
<evidence type="ECO:0000256" key="6">
    <source>
        <dbReference type="ARBA" id="ARBA00023136"/>
    </source>
</evidence>
<dbReference type="InterPro" id="IPR001757">
    <property type="entry name" value="P_typ_ATPase"/>
</dbReference>
<evidence type="ECO:0000256" key="8">
    <source>
        <dbReference type="SAM" id="MobiDB-lite"/>
    </source>
</evidence>
<dbReference type="InterPro" id="IPR023299">
    <property type="entry name" value="ATPase_P-typ_cyto_dom_N"/>
</dbReference>
<reference evidence="11" key="1">
    <citation type="journal article" date="2017" name="Genome Biol. Evol.">
        <title>The complete genome sequence of the phytopathogenic fungus Sclerotinia sclerotiorum reveals insights into the genome architecture of broad host range pathogens.</title>
        <authorList>
            <person name="Derbyshire M."/>
            <person name="Denton-Giles M."/>
            <person name="Hegedus D."/>
            <person name="Seifbarghy S."/>
            <person name="Rollins J."/>
            <person name="van Kan J."/>
            <person name="Seidl M.F."/>
            <person name="Faino L."/>
            <person name="Mbengue M."/>
            <person name="Navaud O."/>
            <person name="Raffaele S."/>
            <person name="Hammond-Kosack K."/>
            <person name="Heard S."/>
            <person name="Oliver R."/>
        </authorList>
    </citation>
    <scope>NUCLEOTIDE SEQUENCE [LARGE SCALE GENOMIC DNA]</scope>
    <source>
        <strain evidence="11">ATCC 18683 / 1980 / Ss-1</strain>
    </source>
</reference>
<dbReference type="InterPro" id="IPR006121">
    <property type="entry name" value="HMA_dom"/>
</dbReference>
<keyword evidence="6 7" id="KW-0472">Membrane</keyword>
<evidence type="ECO:0000259" key="9">
    <source>
        <dbReference type="PROSITE" id="PS50846"/>
    </source>
</evidence>
<dbReference type="GO" id="GO:0005524">
    <property type="term" value="F:ATP binding"/>
    <property type="evidence" value="ECO:0007669"/>
    <property type="project" value="UniProtKB-UniRule"/>
</dbReference>
<dbReference type="GO" id="GO:0019829">
    <property type="term" value="F:ATPase-coupled monoatomic cation transmembrane transporter activity"/>
    <property type="evidence" value="ECO:0007669"/>
    <property type="project" value="InterPro"/>
</dbReference>
<dbReference type="Pfam" id="PF00702">
    <property type="entry name" value="Hydrolase"/>
    <property type="match status" value="1"/>
</dbReference>
<dbReference type="PANTHER" id="PTHR46594:SF4">
    <property type="entry name" value="P-TYPE CATION-TRANSPORTING ATPASE"/>
    <property type="match status" value="1"/>
</dbReference>
<dbReference type="Gene3D" id="3.40.1110.10">
    <property type="entry name" value="Calcium-transporting ATPase, cytoplasmic domain N"/>
    <property type="match status" value="1"/>
</dbReference>
<dbReference type="SUPFAM" id="SSF55008">
    <property type="entry name" value="HMA, heavy metal-associated domain"/>
    <property type="match status" value="1"/>
</dbReference>
<dbReference type="SUPFAM" id="SSF56784">
    <property type="entry name" value="HAD-like"/>
    <property type="match status" value="1"/>
</dbReference>
<keyword evidence="2 7" id="KW-0812">Transmembrane</keyword>
<dbReference type="SUPFAM" id="SSF81665">
    <property type="entry name" value="Calcium ATPase, transmembrane domain M"/>
    <property type="match status" value="1"/>
</dbReference>
<dbReference type="InterPro" id="IPR056236">
    <property type="entry name" value="HMA_PCA1"/>
</dbReference>
<feature type="transmembrane region" description="Helical" evidence="7">
    <location>
        <begin position="450"/>
        <end position="472"/>
    </location>
</feature>
<dbReference type="SFLD" id="SFLDG00002">
    <property type="entry name" value="C1.7:_P-type_atpase_like"/>
    <property type="match status" value="1"/>
</dbReference>
<keyword evidence="7" id="KW-0067">ATP-binding</keyword>
<dbReference type="InterPro" id="IPR008250">
    <property type="entry name" value="ATPase_P-typ_transduc_dom_A_sf"/>
</dbReference>